<feature type="region of interest" description="Disordered" evidence="1">
    <location>
        <begin position="57"/>
        <end position="117"/>
    </location>
</feature>
<reference evidence="2 3" key="1">
    <citation type="submission" date="2021-06" db="EMBL/GenBank/DDBJ databases">
        <authorList>
            <person name="Palmer J.M."/>
        </authorList>
    </citation>
    <scope>NUCLEOTIDE SEQUENCE [LARGE SCALE GENOMIC DNA]</scope>
    <source>
        <strain evidence="2 3">GA_2019</strain>
        <tissue evidence="2">Muscle</tissue>
    </source>
</reference>
<organism evidence="2 3">
    <name type="scientific">Goodea atripinnis</name>
    <dbReference type="NCBI Taxonomy" id="208336"/>
    <lineage>
        <taxon>Eukaryota</taxon>
        <taxon>Metazoa</taxon>
        <taxon>Chordata</taxon>
        <taxon>Craniata</taxon>
        <taxon>Vertebrata</taxon>
        <taxon>Euteleostomi</taxon>
        <taxon>Actinopterygii</taxon>
        <taxon>Neopterygii</taxon>
        <taxon>Teleostei</taxon>
        <taxon>Neoteleostei</taxon>
        <taxon>Acanthomorphata</taxon>
        <taxon>Ovalentaria</taxon>
        <taxon>Atherinomorphae</taxon>
        <taxon>Cyprinodontiformes</taxon>
        <taxon>Goodeidae</taxon>
        <taxon>Goodea</taxon>
    </lineage>
</organism>
<evidence type="ECO:0000313" key="2">
    <source>
        <dbReference type="EMBL" id="MEQ2182017.1"/>
    </source>
</evidence>
<dbReference type="Proteomes" id="UP001476798">
    <property type="component" value="Unassembled WGS sequence"/>
</dbReference>
<protein>
    <submittedName>
        <fullName evidence="2">Uncharacterized protein</fullName>
    </submittedName>
</protein>
<gene>
    <name evidence="2" type="ORF">GOODEAATRI_017731</name>
</gene>
<evidence type="ECO:0000256" key="1">
    <source>
        <dbReference type="SAM" id="MobiDB-lite"/>
    </source>
</evidence>
<name>A0ABV0PF58_9TELE</name>
<evidence type="ECO:0000313" key="3">
    <source>
        <dbReference type="Proteomes" id="UP001476798"/>
    </source>
</evidence>
<sequence length="117" mass="13036">VSTHNIHSSSEDDDFPNDMSLQQANAAAFEACCQERIRQFDDTEEEEEDIWEEKEINYATQAKSRTRFGVSQTSEGGSRGSMENGRQEQDHGSQSDEEEDSEQSTSDAGITKDGNPP</sequence>
<feature type="compositionally biased region" description="Polar residues" evidence="1">
    <location>
        <begin position="58"/>
        <end position="76"/>
    </location>
</feature>
<comment type="caution">
    <text evidence="2">The sequence shown here is derived from an EMBL/GenBank/DDBJ whole genome shotgun (WGS) entry which is preliminary data.</text>
</comment>
<feature type="region of interest" description="Disordered" evidence="1">
    <location>
        <begin position="1"/>
        <end position="23"/>
    </location>
</feature>
<dbReference type="EMBL" id="JAHRIO010071428">
    <property type="protein sequence ID" value="MEQ2182017.1"/>
    <property type="molecule type" value="Genomic_DNA"/>
</dbReference>
<keyword evidence="3" id="KW-1185">Reference proteome</keyword>
<feature type="non-terminal residue" evidence="2">
    <location>
        <position position="1"/>
    </location>
</feature>
<accession>A0ABV0PF58</accession>
<proteinExistence type="predicted"/>
<feature type="compositionally biased region" description="Basic and acidic residues" evidence="1">
    <location>
        <begin position="85"/>
        <end position="94"/>
    </location>
</feature>